<feature type="region of interest" description="Disordered" evidence="1">
    <location>
        <begin position="161"/>
        <end position="198"/>
    </location>
</feature>
<dbReference type="AlphaFoldDB" id="A0A7X9X0B7"/>
<proteinExistence type="predicted"/>
<gene>
    <name evidence="3" type="ORF">HHL08_24390</name>
</gene>
<sequence>MLFDAMVAGGGSQAQFNHPDLGGMGQWSRGGMLMVGDIFNNGLKAKVGGLAQDLAMLVDRETGLHAHADGASSFVDDAGRWPAELGRPSSAGSQNDMHYAVFPDTRRLAITVGGRTTVYDTADHHIGGLSQQQGGDQRMAFTSQHGPICLESLHILSHEGVTAPEGNDLTKGDDAEVSTSLREAEPVDKPLSTAHAPSAIAPDDHGVIFAKLEGLADLHQKGILSAEEYAAKKADLLERL</sequence>
<evidence type="ECO:0000313" key="4">
    <source>
        <dbReference type="Proteomes" id="UP000519023"/>
    </source>
</evidence>
<feature type="domain" description="SHOCT" evidence="2">
    <location>
        <begin position="211"/>
        <end position="237"/>
    </location>
</feature>
<comment type="caution">
    <text evidence="3">The sequence shown here is derived from an EMBL/GenBank/DDBJ whole genome shotgun (WGS) entry which is preliminary data.</text>
</comment>
<organism evidence="3 4">
    <name type="scientific">Sphingobium psychrophilum</name>
    <dbReference type="NCBI Taxonomy" id="2728834"/>
    <lineage>
        <taxon>Bacteria</taxon>
        <taxon>Pseudomonadati</taxon>
        <taxon>Pseudomonadota</taxon>
        <taxon>Alphaproteobacteria</taxon>
        <taxon>Sphingomonadales</taxon>
        <taxon>Sphingomonadaceae</taxon>
        <taxon>Sphingobium</taxon>
    </lineage>
</organism>
<keyword evidence="4" id="KW-1185">Reference proteome</keyword>
<dbReference type="InterPro" id="IPR018649">
    <property type="entry name" value="SHOCT"/>
</dbReference>
<name>A0A7X9X0B7_9SPHN</name>
<evidence type="ECO:0000259" key="2">
    <source>
        <dbReference type="Pfam" id="PF09851"/>
    </source>
</evidence>
<dbReference type="Proteomes" id="UP000519023">
    <property type="component" value="Unassembled WGS sequence"/>
</dbReference>
<dbReference type="EMBL" id="JABBFV010000042">
    <property type="protein sequence ID" value="NML13218.1"/>
    <property type="molecule type" value="Genomic_DNA"/>
</dbReference>
<evidence type="ECO:0000256" key="1">
    <source>
        <dbReference type="SAM" id="MobiDB-lite"/>
    </source>
</evidence>
<evidence type="ECO:0000313" key="3">
    <source>
        <dbReference type="EMBL" id="NML13218.1"/>
    </source>
</evidence>
<reference evidence="3 4" key="1">
    <citation type="submission" date="2020-04" db="EMBL/GenBank/DDBJ databases">
        <title>Sphingobium sp. AR-3-1 isolated from Arctic soil.</title>
        <authorList>
            <person name="Dahal R.H."/>
            <person name="Chaudhary D.K."/>
        </authorList>
    </citation>
    <scope>NUCLEOTIDE SEQUENCE [LARGE SCALE GENOMIC DNA]</scope>
    <source>
        <strain evidence="3 4">AR-3-1</strain>
    </source>
</reference>
<dbReference type="Pfam" id="PF09851">
    <property type="entry name" value="SHOCT"/>
    <property type="match status" value="1"/>
</dbReference>
<accession>A0A7X9X0B7</accession>
<protein>
    <submittedName>
        <fullName evidence="3">SHOCT domain-containing protein</fullName>
    </submittedName>
</protein>